<organism evidence="1 2">
    <name type="scientific">Paenibacillus roseus</name>
    <dbReference type="NCBI Taxonomy" id="2798579"/>
    <lineage>
        <taxon>Bacteria</taxon>
        <taxon>Bacillati</taxon>
        <taxon>Bacillota</taxon>
        <taxon>Bacilli</taxon>
        <taxon>Bacillales</taxon>
        <taxon>Paenibacillaceae</taxon>
        <taxon>Paenibacillus</taxon>
    </lineage>
</organism>
<dbReference type="SUPFAM" id="SSF50998">
    <property type="entry name" value="Quinoprotein alcohol dehydrogenase-like"/>
    <property type="match status" value="1"/>
</dbReference>
<dbReference type="EMBL" id="JAELUP010000065">
    <property type="protein sequence ID" value="MBJ6362187.1"/>
    <property type="molecule type" value="Genomic_DNA"/>
</dbReference>
<name>A0A934MVJ6_9BACL</name>
<protein>
    <recommendedName>
        <fullName evidence="3">WD40 repeat domain-containing protein</fullName>
    </recommendedName>
</protein>
<accession>A0A934MVJ6</accession>
<dbReference type="RefSeq" id="WP_199019719.1">
    <property type="nucleotide sequence ID" value="NZ_JAELUP010000065.1"/>
</dbReference>
<dbReference type="SUPFAM" id="SSF50978">
    <property type="entry name" value="WD40 repeat-like"/>
    <property type="match status" value="1"/>
</dbReference>
<evidence type="ECO:0000313" key="2">
    <source>
        <dbReference type="Proteomes" id="UP000640274"/>
    </source>
</evidence>
<dbReference type="AlphaFoldDB" id="A0A934MVJ6"/>
<dbReference type="InterPro" id="IPR015943">
    <property type="entry name" value="WD40/YVTN_repeat-like_dom_sf"/>
</dbReference>
<reference evidence="1" key="1">
    <citation type="submission" date="2020-12" db="EMBL/GenBank/DDBJ databases">
        <authorList>
            <person name="Huq M.A."/>
        </authorList>
    </citation>
    <scope>NUCLEOTIDE SEQUENCE</scope>
    <source>
        <strain evidence="1">MAHUQ-46</strain>
    </source>
</reference>
<sequence>MNIADRLSKILYVESMDLILTADIRGRIHYLDPDLNLIKSSPSTHANNMINAITFDNQYIFTKDITGLVGKWDLATLKPLDFHDAYPLREEKYLESLDEVPSPTLSRGIGTYKGKLYTNNGYAQFVVIDQESFEVLDILPRFNKDSFVDCVCTESPEVQIISENCGMVHMADFENLEFKENIAVDSGNVHIIRYDKRHDRFIATQDYGLDEDRNVKNGIVTLEKDTLEKKEYPFTTDDVEFLQFNEDYTEIYTGGFDGKLYVFDNQQKDLKLKAAVGPFEHQLIGGVYAKKHLYLLMQSGEIIKTDNRGKILASGQFDYQCIWAIEPHPENDSILYISSGRNIDIISYQTAKFNNVKIEKIAHHQHAFGILLRVCPFPDGSYIAISKTYNVFKATKEGHVQWYKKLEDLPKHIAVDARFSSALIALDSGVLYELNTDNGTVIHKRQYKAPVYVTGYTEEYKAVGTKEGDLYVYNTSFEQVGHLDLGGYPKRFIKSDNKYFIVGSFGLAEIDFNNMKIEKVFYELLWNTKENGIKLGDFVFVINYGKQIGAFEYESGEMVDLIEPLYDFPKGLAGKVDHEGNKILLVGGNGGFINVYKIIEGSPIKVREFYLNSN</sequence>
<gene>
    <name evidence="1" type="ORF">JFN88_13005</name>
</gene>
<evidence type="ECO:0000313" key="1">
    <source>
        <dbReference type="EMBL" id="MBJ6362187.1"/>
    </source>
</evidence>
<dbReference type="Proteomes" id="UP000640274">
    <property type="component" value="Unassembled WGS sequence"/>
</dbReference>
<dbReference type="InterPro" id="IPR011047">
    <property type="entry name" value="Quinoprotein_ADH-like_sf"/>
</dbReference>
<proteinExistence type="predicted"/>
<evidence type="ECO:0008006" key="3">
    <source>
        <dbReference type="Google" id="ProtNLM"/>
    </source>
</evidence>
<dbReference type="InterPro" id="IPR036322">
    <property type="entry name" value="WD40_repeat_dom_sf"/>
</dbReference>
<dbReference type="Gene3D" id="2.130.10.10">
    <property type="entry name" value="YVTN repeat-like/Quinoprotein amine dehydrogenase"/>
    <property type="match status" value="1"/>
</dbReference>
<keyword evidence="2" id="KW-1185">Reference proteome</keyword>
<comment type="caution">
    <text evidence="1">The sequence shown here is derived from an EMBL/GenBank/DDBJ whole genome shotgun (WGS) entry which is preliminary data.</text>
</comment>